<dbReference type="Pfam" id="PF00155">
    <property type="entry name" value="Aminotran_1_2"/>
    <property type="match status" value="1"/>
</dbReference>
<dbReference type="Gene3D" id="3.90.1150.10">
    <property type="entry name" value="Aspartate Aminotransferase, domain 1"/>
    <property type="match status" value="1"/>
</dbReference>
<dbReference type="GO" id="GO:0004400">
    <property type="term" value="F:histidinol-phosphate transaminase activity"/>
    <property type="evidence" value="ECO:0007669"/>
    <property type="project" value="UniProtKB-EC"/>
</dbReference>
<evidence type="ECO:0000259" key="10">
    <source>
        <dbReference type="Pfam" id="PF00155"/>
    </source>
</evidence>
<dbReference type="CDD" id="cd00609">
    <property type="entry name" value="AAT_like"/>
    <property type="match status" value="1"/>
</dbReference>
<feature type="modified residue" description="N6-(pyridoxal phosphate)lysine" evidence="9">
    <location>
        <position position="212"/>
    </location>
</feature>
<evidence type="ECO:0000256" key="1">
    <source>
        <dbReference type="ARBA" id="ARBA00001933"/>
    </source>
</evidence>
<dbReference type="InterPro" id="IPR005861">
    <property type="entry name" value="HisP_aminotrans"/>
</dbReference>
<gene>
    <name evidence="9 11" type="primary">hisC</name>
    <name evidence="11" type="ORF">ACFFJ8_13060</name>
</gene>
<evidence type="ECO:0000256" key="6">
    <source>
        <dbReference type="ARBA" id="ARBA00022898"/>
    </source>
</evidence>
<keyword evidence="5 9" id="KW-0808">Transferase</keyword>
<comment type="subunit">
    <text evidence="3 9">Homodimer.</text>
</comment>
<name>A0ABV6J8S6_9BACL</name>
<comment type="pathway">
    <text evidence="2 9">Amino-acid biosynthesis; L-histidine biosynthesis; L-histidine from 5-phospho-alpha-D-ribose 1-diphosphate: step 7/9.</text>
</comment>
<reference evidence="11 12" key="1">
    <citation type="submission" date="2024-09" db="EMBL/GenBank/DDBJ databases">
        <authorList>
            <person name="Sun Q."/>
            <person name="Mori K."/>
        </authorList>
    </citation>
    <scope>NUCLEOTIDE SEQUENCE [LARGE SCALE GENOMIC DNA]</scope>
    <source>
        <strain evidence="11 12">CCM 4839</strain>
    </source>
</reference>
<organism evidence="11 12">
    <name type="scientific">Paenibacillus mendelii</name>
    <dbReference type="NCBI Taxonomy" id="206163"/>
    <lineage>
        <taxon>Bacteria</taxon>
        <taxon>Bacillati</taxon>
        <taxon>Bacillota</taxon>
        <taxon>Bacilli</taxon>
        <taxon>Bacillales</taxon>
        <taxon>Paenibacillaceae</taxon>
        <taxon>Paenibacillus</taxon>
    </lineage>
</organism>
<dbReference type="InterPro" id="IPR001917">
    <property type="entry name" value="Aminotrans_II_pyridoxalP_BS"/>
</dbReference>
<dbReference type="SUPFAM" id="SSF53383">
    <property type="entry name" value="PLP-dependent transferases"/>
    <property type="match status" value="1"/>
</dbReference>
<comment type="catalytic activity">
    <reaction evidence="8 9">
        <text>L-histidinol phosphate + 2-oxoglutarate = 3-(imidazol-4-yl)-2-oxopropyl phosphate + L-glutamate</text>
        <dbReference type="Rhea" id="RHEA:23744"/>
        <dbReference type="ChEBI" id="CHEBI:16810"/>
        <dbReference type="ChEBI" id="CHEBI:29985"/>
        <dbReference type="ChEBI" id="CHEBI:57766"/>
        <dbReference type="ChEBI" id="CHEBI:57980"/>
        <dbReference type="EC" id="2.6.1.9"/>
    </reaction>
</comment>
<keyword evidence="7 9" id="KW-0368">Histidine biosynthesis</keyword>
<keyword evidence="4 9" id="KW-0032">Aminotransferase</keyword>
<keyword evidence="12" id="KW-1185">Reference proteome</keyword>
<evidence type="ECO:0000256" key="7">
    <source>
        <dbReference type="ARBA" id="ARBA00023102"/>
    </source>
</evidence>
<feature type="domain" description="Aminotransferase class I/classII large" evidence="10">
    <location>
        <begin position="27"/>
        <end position="348"/>
    </location>
</feature>
<accession>A0ABV6J8S6</accession>
<dbReference type="NCBIfam" id="TIGR01141">
    <property type="entry name" value="hisC"/>
    <property type="match status" value="1"/>
</dbReference>
<dbReference type="InterPro" id="IPR015424">
    <property type="entry name" value="PyrdxlP-dep_Trfase"/>
</dbReference>
<dbReference type="PANTHER" id="PTHR43643:SF3">
    <property type="entry name" value="HISTIDINOL-PHOSPHATE AMINOTRANSFERASE"/>
    <property type="match status" value="1"/>
</dbReference>
<dbReference type="HAMAP" id="MF_01023">
    <property type="entry name" value="HisC_aminotrans_2"/>
    <property type="match status" value="1"/>
</dbReference>
<dbReference type="Gene3D" id="3.40.640.10">
    <property type="entry name" value="Type I PLP-dependent aspartate aminotransferase-like (Major domain)"/>
    <property type="match status" value="1"/>
</dbReference>
<evidence type="ECO:0000256" key="8">
    <source>
        <dbReference type="ARBA" id="ARBA00047481"/>
    </source>
</evidence>
<dbReference type="PROSITE" id="PS00599">
    <property type="entry name" value="AA_TRANSFER_CLASS_2"/>
    <property type="match status" value="1"/>
</dbReference>
<evidence type="ECO:0000256" key="3">
    <source>
        <dbReference type="ARBA" id="ARBA00011738"/>
    </source>
</evidence>
<dbReference type="InterPro" id="IPR015422">
    <property type="entry name" value="PyrdxlP-dep_Trfase_small"/>
</dbReference>
<keyword evidence="9" id="KW-0028">Amino-acid biosynthesis</keyword>
<sequence length="354" mass="38694">MSIIMPHIDALTTYALGEQPPEGVQSVKLNQNESPYPPAPSVLQALRDMNEEELRRYPDAACSELRETLSAHLKVDKEQLFCGNGSSEIISLIFKVFIGPGGSIAVTDPTFGLYHTVAASFQAGCKAIPTRDDFTVDVDVLLASGAKAIVLVNPNAPTGLLLSSSEVERLVSGFAGLVVIDEAYIDFAEPGASSQPLLAKYTNLLILRTFSKAYALCGARVGYCMADRALITALEKGRDIYNVNSISRKLAIAAIRDEAYVKDTIVQTNRSREKFILSLRELGFEVLPSQTNFVLCAPPIKEGLDAKQMEKRLAAAHIFVRHFDQPRLRGMLRISIGTESDMKRLLAELVHILA</sequence>
<dbReference type="EMBL" id="JBHLVF010000017">
    <property type="protein sequence ID" value="MFC0392295.1"/>
    <property type="molecule type" value="Genomic_DNA"/>
</dbReference>
<proteinExistence type="inferred from homology"/>
<dbReference type="Proteomes" id="UP001589818">
    <property type="component" value="Unassembled WGS sequence"/>
</dbReference>
<evidence type="ECO:0000313" key="11">
    <source>
        <dbReference type="EMBL" id="MFC0392295.1"/>
    </source>
</evidence>
<dbReference type="RefSeq" id="WP_204819402.1">
    <property type="nucleotide sequence ID" value="NZ_JANHOF010000003.1"/>
</dbReference>
<comment type="similarity">
    <text evidence="9">Belongs to the class-II pyridoxal-phosphate-dependent aminotransferase family. Histidinol-phosphate aminotransferase subfamily.</text>
</comment>
<protein>
    <recommendedName>
        <fullName evidence="9">Histidinol-phosphate aminotransferase</fullName>
        <ecNumber evidence="9">2.6.1.9</ecNumber>
    </recommendedName>
    <alternativeName>
        <fullName evidence="9">Imidazole acetol-phosphate transaminase</fullName>
    </alternativeName>
</protein>
<evidence type="ECO:0000313" key="12">
    <source>
        <dbReference type="Proteomes" id="UP001589818"/>
    </source>
</evidence>
<keyword evidence="6 9" id="KW-0663">Pyridoxal phosphate</keyword>
<dbReference type="EC" id="2.6.1.9" evidence="9"/>
<dbReference type="InterPro" id="IPR050106">
    <property type="entry name" value="HistidinolP_aminotransfase"/>
</dbReference>
<evidence type="ECO:0000256" key="5">
    <source>
        <dbReference type="ARBA" id="ARBA00022679"/>
    </source>
</evidence>
<dbReference type="InterPro" id="IPR015421">
    <property type="entry name" value="PyrdxlP-dep_Trfase_major"/>
</dbReference>
<comment type="caution">
    <text evidence="11">The sequence shown here is derived from an EMBL/GenBank/DDBJ whole genome shotgun (WGS) entry which is preliminary data.</text>
</comment>
<comment type="cofactor">
    <cofactor evidence="1 9">
        <name>pyridoxal 5'-phosphate</name>
        <dbReference type="ChEBI" id="CHEBI:597326"/>
    </cofactor>
</comment>
<dbReference type="InterPro" id="IPR004839">
    <property type="entry name" value="Aminotransferase_I/II_large"/>
</dbReference>
<evidence type="ECO:0000256" key="4">
    <source>
        <dbReference type="ARBA" id="ARBA00022576"/>
    </source>
</evidence>
<evidence type="ECO:0000256" key="2">
    <source>
        <dbReference type="ARBA" id="ARBA00005011"/>
    </source>
</evidence>
<evidence type="ECO:0000256" key="9">
    <source>
        <dbReference type="HAMAP-Rule" id="MF_01023"/>
    </source>
</evidence>
<dbReference type="PANTHER" id="PTHR43643">
    <property type="entry name" value="HISTIDINOL-PHOSPHATE AMINOTRANSFERASE 2"/>
    <property type="match status" value="1"/>
</dbReference>